<evidence type="ECO:0000313" key="2">
    <source>
        <dbReference type="EMBL" id="SDN98936.1"/>
    </source>
</evidence>
<dbReference type="EMBL" id="FNIR01000003">
    <property type="protein sequence ID" value="SDN98936.1"/>
    <property type="molecule type" value="Genomic_DNA"/>
</dbReference>
<dbReference type="Pfam" id="PF11578">
    <property type="entry name" value="DUF3237"/>
    <property type="match status" value="1"/>
</dbReference>
<protein>
    <recommendedName>
        <fullName evidence="1">UPF0311 protein SAMN05660199_01051</fullName>
    </recommendedName>
</protein>
<organism evidence="2 3">
    <name type="scientific">Klenkia soli</name>
    <dbReference type="NCBI Taxonomy" id="1052260"/>
    <lineage>
        <taxon>Bacteria</taxon>
        <taxon>Bacillati</taxon>
        <taxon>Actinomycetota</taxon>
        <taxon>Actinomycetes</taxon>
        <taxon>Geodermatophilales</taxon>
        <taxon>Geodermatophilaceae</taxon>
        <taxon>Klenkia</taxon>
    </lineage>
</organism>
<dbReference type="InterPro" id="IPR020915">
    <property type="entry name" value="UPF0311"/>
</dbReference>
<accession>A0A1H0FWA5</accession>
<dbReference type="RefSeq" id="WP_091240984.1">
    <property type="nucleotide sequence ID" value="NZ_FNIR01000003.1"/>
</dbReference>
<dbReference type="PANTHER" id="PTHR37315">
    <property type="entry name" value="UPF0311 PROTEIN BLR7842"/>
    <property type="match status" value="1"/>
</dbReference>
<comment type="similarity">
    <text evidence="1">Belongs to the UPF0311 family.</text>
</comment>
<reference evidence="3" key="1">
    <citation type="submission" date="2016-10" db="EMBL/GenBank/DDBJ databases">
        <authorList>
            <person name="Varghese N."/>
            <person name="Submissions S."/>
        </authorList>
    </citation>
    <scope>NUCLEOTIDE SEQUENCE [LARGE SCALE GENOMIC DNA]</scope>
    <source>
        <strain evidence="3">DSM 45843</strain>
    </source>
</reference>
<proteinExistence type="inferred from homology"/>
<dbReference type="AlphaFoldDB" id="A0A1H0FWA5"/>
<dbReference type="STRING" id="1052260.SAMN05660199_01051"/>
<gene>
    <name evidence="2" type="ORF">SAMN05660199_01051</name>
</gene>
<dbReference type="HAMAP" id="MF_00775">
    <property type="entry name" value="UPF0311"/>
    <property type="match status" value="1"/>
</dbReference>
<dbReference type="OrthoDB" id="3368702at2"/>
<dbReference type="Gene3D" id="2.40.160.20">
    <property type="match status" value="1"/>
</dbReference>
<sequence>MTQRPEPRLTFAFEAKVEIAPSLRIGRGEHEEVWFTPITGGTVEGPRLTGRVLPYGGDWSTTRAGETTLDARYLLEASDGAVIDILNVGFWRADPEVDARVEAGEDVDESEYYYRTSPRFQTDAAVHAWLTRSVFVGMARGEEGKVCIRFFELA</sequence>
<evidence type="ECO:0000256" key="1">
    <source>
        <dbReference type="HAMAP-Rule" id="MF_00775"/>
    </source>
</evidence>
<evidence type="ECO:0000313" key="3">
    <source>
        <dbReference type="Proteomes" id="UP000199088"/>
    </source>
</evidence>
<dbReference type="Proteomes" id="UP000199088">
    <property type="component" value="Unassembled WGS sequence"/>
</dbReference>
<name>A0A1H0FWA5_9ACTN</name>
<dbReference type="PANTHER" id="PTHR37315:SF1">
    <property type="entry name" value="UPF0311 PROTEIN BLR7842"/>
    <property type="match status" value="1"/>
</dbReference>
<keyword evidence="3" id="KW-1185">Reference proteome</keyword>